<evidence type="ECO:0000256" key="1">
    <source>
        <dbReference type="SAM" id="MobiDB-lite"/>
    </source>
</evidence>
<evidence type="ECO:0000313" key="4">
    <source>
        <dbReference type="Proteomes" id="UP000681967"/>
    </source>
</evidence>
<proteinExistence type="predicted"/>
<sequence length="43" mass="4556">DTTSQTASPSLSTNDDATRKPTTSTDAIVSTNKQSQNINDQSK</sequence>
<dbReference type="EMBL" id="CAJOBJ010101570">
    <property type="protein sequence ID" value="CAF4590202.1"/>
    <property type="molecule type" value="Genomic_DNA"/>
</dbReference>
<gene>
    <name evidence="3" type="ORF">BYL167_LOCUS48433</name>
    <name evidence="2" type="ORF">GIL414_LOCUS38462</name>
</gene>
<feature type="region of interest" description="Disordered" evidence="1">
    <location>
        <begin position="1"/>
        <end position="43"/>
    </location>
</feature>
<feature type="non-terminal residue" evidence="3">
    <location>
        <position position="1"/>
    </location>
</feature>
<dbReference type="EMBL" id="CAJOBH010141556">
    <property type="protein sequence ID" value="CAF4807848.1"/>
    <property type="molecule type" value="Genomic_DNA"/>
</dbReference>
<dbReference type="Proteomes" id="UP000681967">
    <property type="component" value="Unassembled WGS sequence"/>
</dbReference>
<feature type="non-terminal residue" evidence="3">
    <location>
        <position position="43"/>
    </location>
</feature>
<accession>A0A8S3BDK2</accession>
<protein>
    <submittedName>
        <fullName evidence="3">Uncharacterized protein</fullName>
    </submittedName>
</protein>
<organism evidence="3 4">
    <name type="scientific">Rotaria magnacalcarata</name>
    <dbReference type="NCBI Taxonomy" id="392030"/>
    <lineage>
        <taxon>Eukaryota</taxon>
        <taxon>Metazoa</taxon>
        <taxon>Spiralia</taxon>
        <taxon>Gnathifera</taxon>
        <taxon>Rotifera</taxon>
        <taxon>Eurotatoria</taxon>
        <taxon>Bdelloidea</taxon>
        <taxon>Philodinida</taxon>
        <taxon>Philodinidae</taxon>
        <taxon>Rotaria</taxon>
    </lineage>
</organism>
<dbReference type="AlphaFoldDB" id="A0A8S3BDK2"/>
<name>A0A8S3BDK2_9BILA</name>
<comment type="caution">
    <text evidence="3">The sequence shown here is derived from an EMBL/GenBank/DDBJ whole genome shotgun (WGS) entry which is preliminary data.</text>
</comment>
<evidence type="ECO:0000313" key="2">
    <source>
        <dbReference type="EMBL" id="CAF4590202.1"/>
    </source>
</evidence>
<reference evidence="3" key="1">
    <citation type="submission" date="2021-02" db="EMBL/GenBank/DDBJ databases">
        <authorList>
            <person name="Nowell W R."/>
        </authorList>
    </citation>
    <scope>NUCLEOTIDE SEQUENCE</scope>
</reference>
<evidence type="ECO:0000313" key="3">
    <source>
        <dbReference type="EMBL" id="CAF4807848.1"/>
    </source>
</evidence>
<dbReference type="Proteomes" id="UP000681720">
    <property type="component" value="Unassembled WGS sequence"/>
</dbReference>